<dbReference type="AlphaFoldDB" id="A0A9P4UQK6"/>
<sequence>MLQRWLKSPPSWRHPAIAYCRYMLVLPQGLPCDWSTGGRLHCTLRISLRKGSLVLLWTTPLYLATTAADRHCPPPSHASLGVDMANSVPLMPVRRGSTSAPPTNTNPPLPSAIDRS</sequence>
<accession>A0A9P4UQK6</accession>
<name>A0A9P4UQK6_9PEZI</name>
<reference evidence="2" key="1">
    <citation type="journal article" date="2020" name="Stud. Mycol.">
        <title>101 Dothideomycetes genomes: a test case for predicting lifestyles and emergence of pathogens.</title>
        <authorList>
            <person name="Haridas S."/>
            <person name="Albert R."/>
            <person name="Binder M."/>
            <person name="Bloem J."/>
            <person name="Labutti K."/>
            <person name="Salamov A."/>
            <person name="Andreopoulos B."/>
            <person name="Baker S."/>
            <person name="Barry K."/>
            <person name="Bills G."/>
            <person name="Bluhm B."/>
            <person name="Cannon C."/>
            <person name="Castanera R."/>
            <person name="Culley D."/>
            <person name="Daum C."/>
            <person name="Ezra D."/>
            <person name="Gonzalez J."/>
            <person name="Henrissat B."/>
            <person name="Kuo A."/>
            <person name="Liang C."/>
            <person name="Lipzen A."/>
            <person name="Lutzoni F."/>
            <person name="Magnuson J."/>
            <person name="Mondo S."/>
            <person name="Nolan M."/>
            <person name="Ohm R."/>
            <person name="Pangilinan J."/>
            <person name="Park H.-J."/>
            <person name="Ramirez L."/>
            <person name="Alfaro M."/>
            <person name="Sun H."/>
            <person name="Tritt A."/>
            <person name="Yoshinaga Y."/>
            <person name="Zwiers L.-H."/>
            <person name="Turgeon B."/>
            <person name="Goodwin S."/>
            <person name="Spatafora J."/>
            <person name="Crous P."/>
            <person name="Grigoriev I."/>
        </authorList>
    </citation>
    <scope>NUCLEOTIDE SEQUENCE</scope>
    <source>
        <strain evidence="2">CBS 116435</strain>
    </source>
</reference>
<dbReference type="Proteomes" id="UP000799441">
    <property type="component" value="Unassembled WGS sequence"/>
</dbReference>
<comment type="caution">
    <text evidence="2">The sequence shown here is derived from an EMBL/GenBank/DDBJ whole genome shotgun (WGS) entry which is preliminary data.</text>
</comment>
<organism evidence="2 3">
    <name type="scientific">Polychaeton citri CBS 116435</name>
    <dbReference type="NCBI Taxonomy" id="1314669"/>
    <lineage>
        <taxon>Eukaryota</taxon>
        <taxon>Fungi</taxon>
        <taxon>Dikarya</taxon>
        <taxon>Ascomycota</taxon>
        <taxon>Pezizomycotina</taxon>
        <taxon>Dothideomycetes</taxon>
        <taxon>Dothideomycetidae</taxon>
        <taxon>Capnodiales</taxon>
        <taxon>Capnodiaceae</taxon>
        <taxon>Polychaeton</taxon>
    </lineage>
</organism>
<evidence type="ECO:0000256" key="1">
    <source>
        <dbReference type="SAM" id="MobiDB-lite"/>
    </source>
</evidence>
<dbReference type="EMBL" id="MU003779">
    <property type="protein sequence ID" value="KAF2722954.1"/>
    <property type="molecule type" value="Genomic_DNA"/>
</dbReference>
<gene>
    <name evidence="2" type="ORF">K431DRAFT_36922</name>
</gene>
<evidence type="ECO:0000313" key="2">
    <source>
        <dbReference type="EMBL" id="KAF2722954.1"/>
    </source>
</evidence>
<protein>
    <submittedName>
        <fullName evidence="2">Uncharacterized protein</fullName>
    </submittedName>
</protein>
<keyword evidence="3" id="KW-1185">Reference proteome</keyword>
<evidence type="ECO:0000313" key="3">
    <source>
        <dbReference type="Proteomes" id="UP000799441"/>
    </source>
</evidence>
<proteinExistence type="predicted"/>
<feature type="region of interest" description="Disordered" evidence="1">
    <location>
        <begin position="91"/>
        <end position="116"/>
    </location>
</feature>